<dbReference type="EMBL" id="CP119075">
    <property type="protein sequence ID" value="WED65685.1"/>
    <property type="molecule type" value="Genomic_DNA"/>
</dbReference>
<proteinExistence type="predicted"/>
<gene>
    <name evidence="2" type="ORF">PXH66_02345</name>
</gene>
<feature type="transmembrane region" description="Helical" evidence="1">
    <location>
        <begin position="228"/>
        <end position="253"/>
    </location>
</feature>
<name>A0AAE9ZV88_9BACT</name>
<dbReference type="KEGG" id="slom:PXH66_02345"/>
<dbReference type="AlphaFoldDB" id="A0AAE9ZV88"/>
<evidence type="ECO:0000313" key="2">
    <source>
        <dbReference type="EMBL" id="WED65685.1"/>
    </source>
</evidence>
<keyword evidence="1" id="KW-1133">Transmembrane helix</keyword>
<evidence type="ECO:0000256" key="1">
    <source>
        <dbReference type="SAM" id="Phobius"/>
    </source>
</evidence>
<dbReference type="Proteomes" id="UP001218638">
    <property type="component" value="Chromosome"/>
</dbReference>
<keyword evidence="1" id="KW-0472">Membrane</keyword>
<dbReference type="RefSeq" id="WP_330930215.1">
    <property type="nucleotide sequence ID" value="NZ_CP119075.1"/>
</dbReference>
<keyword evidence="1" id="KW-0812">Transmembrane</keyword>
<sequence length="388" mass="42615">MSALPIRIPVFKTRPRYVVMLPDHRFFVRSVPLATGEGAGSVREQIELALETVAPFPLSQLYWGYWSRKGGDRALVFAAYQKRFAAAEIEDWGEAEWVVPQFGAVLAGKPPEPATTVILRSAEGLTALHFGDASGVPTVVKSIEVAEESSDREWDAARETLIRECGGSRTILDVSRAEVDPGKPGDDEITVRRDGERVSFDLDEAQMLDVRDPTELAGRRRARLRDTWLWRGLVAAAIIILISALGEGGLYGLEKWQQGRRAKIAAQVPLVSEIETADRLANRIDELKNKRLRPFEMIGIVDQPRPEEILFLSTAATGLYSMEIEAVTESPTAVNTYISALSALPGTETVEALSLDSRGSRTTVRLLVRFNADAFQTAIQPAAGEVSS</sequence>
<protein>
    <submittedName>
        <fullName evidence="2">Uncharacterized protein</fullName>
    </submittedName>
</protein>
<organism evidence="2 3">
    <name type="scientific">Synoicihabitans lomoniglobus</name>
    <dbReference type="NCBI Taxonomy" id="2909285"/>
    <lineage>
        <taxon>Bacteria</taxon>
        <taxon>Pseudomonadati</taxon>
        <taxon>Verrucomicrobiota</taxon>
        <taxon>Opitutia</taxon>
        <taxon>Opitutales</taxon>
        <taxon>Opitutaceae</taxon>
        <taxon>Synoicihabitans</taxon>
    </lineage>
</organism>
<evidence type="ECO:0000313" key="3">
    <source>
        <dbReference type="Proteomes" id="UP001218638"/>
    </source>
</evidence>
<accession>A0AAE9ZV88</accession>
<reference evidence="2" key="1">
    <citation type="submission" date="2023-03" db="EMBL/GenBank/DDBJ databases">
        <title>Lomoglobus Profundus gen. nov., sp. nov., a novel member of the phylum Verrucomicrobia, isolated from deep-marine sediment of South China Sea.</title>
        <authorList>
            <person name="Ahmad T."/>
            <person name="Ishaq S.E."/>
            <person name="Wang F."/>
        </authorList>
    </citation>
    <scope>NUCLEOTIDE SEQUENCE</scope>
    <source>
        <strain evidence="2">LMO-M01</strain>
    </source>
</reference>
<keyword evidence="3" id="KW-1185">Reference proteome</keyword>